<keyword evidence="4" id="KW-0812">Transmembrane</keyword>
<keyword evidence="1" id="KW-0677">Repeat</keyword>
<dbReference type="InterPro" id="IPR002110">
    <property type="entry name" value="Ankyrin_rpt"/>
</dbReference>
<keyword evidence="4" id="KW-1133">Transmembrane helix</keyword>
<proteinExistence type="predicted"/>
<evidence type="ECO:0000313" key="6">
    <source>
        <dbReference type="Proteomes" id="UP001062263"/>
    </source>
</evidence>
<organism evidence="5 6">
    <name type="scientific">Akkermansia biwaensis</name>
    <dbReference type="NCBI Taxonomy" id="2946555"/>
    <lineage>
        <taxon>Bacteria</taxon>
        <taxon>Pseudomonadati</taxon>
        <taxon>Verrucomicrobiota</taxon>
        <taxon>Verrucomicrobiia</taxon>
        <taxon>Verrucomicrobiales</taxon>
        <taxon>Akkermansiaceae</taxon>
        <taxon>Akkermansia</taxon>
    </lineage>
</organism>
<dbReference type="PANTHER" id="PTHR24126">
    <property type="entry name" value="ANKYRIN REPEAT, PH AND SEC7 DOMAIN CONTAINING PROTEIN SECG-RELATED"/>
    <property type="match status" value="1"/>
</dbReference>
<evidence type="ECO:0000313" key="5">
    <source>
        <dbReference type="EMBL" id="BDL43955.1"/>
    </source>
</evidence>
<gene>
    <name evidence="5" type="ORF">Abiwalacus_15290</name>
</gene>
<name>A0ABM7ZGV8_9BACT</name>
<evidence type="ECO:0000256" key="3">
    <source>
        <dbReference type="PROSITE-ProRule" id="PRU00023"/>
    </source>
</evidence>
<feature type="transmembrane region" description="Helical" evidence="4">
    <location>
        <begin position="363"/>
        <end position="381"/>
    </location>
</feature>
<keyword evidence="2 3" id="KW-0040">ANK repeat</keyword>
<dbReference type="Gene3D" id="1.25.40.20">
    <property type="entry name" value="Ankyrin repeat-containing domain"/>
    <property type="match status" value="3"/>
</dbReference>
<dbReference type="PANTHER" id="PTHR24126:SF14">
    <property type="entry name" value="ANK_REP_REGION DOMAIN-CONTAINING PROTEIN"/>
    <property type="match status" value="1"/>
</dbReference>
<evidence type="ECO:0000256" key="1">
    <source>
        <dbReference type="ARBA" id="ARBA00022737"/>
    </source>
</evidence>
<feature type="repeat" description="ANK" evidence="3">
    <location>
        <begin position="160"/>
        <end position="192"/>
    </location>
</feature>
<dbReference type="SUPFAM" id="SSF48403">
    <property type="entry name" value="Ankyrin repeat"/>
    <property type="match status" value="1"/>
</dbReference>
<evidence type="ECO:0000256" key="2">
    <source>
        <dbReference type="ARBA" id="ARBA00023043"/>
    </source>
</evidence>
<dbReference type="EMBL" id="AP025943">
    <property type="protein sequence ID" value="BDL43955.1"/>
    <property type="molecule type" value="Genomic_DNA"/>
</dbReference>
<dbReference type="PROSITE" id="PS50297">
    <property type="entry name" value="ANK_REP_REGION"/>
    <property type="match status" value="4"/>
</dbReference>
<feature type="transmembrane region" description="Helical" evidence="4">
    <location>
        <begin position="333"/>
        <end position="351"/>
    </location>
</feature>
<feature type="repeat" description="ANK" evidence="3">
    <location>
        <begin position="193"/>
        <end position="225"/>
    </location>
</feature>
<protein>
    <recommendedName>
        <fullName evidence="7">Ankyrin repeat domain-containing protein</fullName>
    </recommendedName>
</protein>
<dbReference type="SMART" id="SM00248">
    <property type="entry name" value="ANK"/>
    <property type="match status" value="6"/>
</dbReference>
<reference evidence="5" key="1">
    <citation type="submission" date="2022-06" db="EMBL/GenBank/DDBJ databases">
        <title>Akkermansia biwalacus sp. nov., an anaerobic mucin-degrading bacterium isolated from human intestine.</title>
        <authorList>
            <person name="Kobayashi Y."/>
            <person name="Inoue S."/>
            <person name="Kawahara T."/>
            <person name="Kohda N."/>
        </authorList>
    </citation>
    <scope>NUCLEOTIDE SEQUENCE</scope>
    <source>
        <strain evidence="5">WON2089</strain>
    </source>
</reference>
<accession>A0ABM7ZGV8</accession>
<dbReference type="PRINTS" id="PR01415">
    <property type="entry name" value="ANKYRIN"/>
</dbReference>
<feature type="transmembrane region" description="Helical" evidence="4">
    <location>
        <begin position="289"/>
        <end position="313"/>
    </location>
</feature>
<dbReference type="Pfam" id="PF12796">
    <property type="entry name" value="Ank_2"/>
    <property type="match status" value="2"/>
</dbReference>
<dbReference type="InterPro" id="IPR036770">
    <property type="entry name" value="Ankyrin_rpt-contain_sf"/>
</dbReference>
<dbReference type="PROSITE" id="PS50088">
    <property type="entry name" value="ANK_REPEAT"/>
    <property type="match status" value="5"/>
</dbReference>
<keyword evidence="4" id="KW-0472">Membrane</keyword>
<dbReference type="Proteomes" id="UP001062263">
    <property type="component" value="Chromosome"/>
</dbReference>
<feature type="transmembrane region" description="Helical" evidence="4">
    <location>
        <begin position="255"/>
        <end position="277"/>
    </location>
</feature>
<sequence length="388" mass="42518">MGTGVHRRKIRLPRVIILMAALLCLCSTYNASSQIYSGGGDIRVNEGWGDTLGPHYTIDELSRFMYLAVSKGQDKEVLRLIQEGADINARDQGGRTFLIWASMGGHDRIARILIDAGADVHAKDAKGTTALMLAATWGYDTIVQMLILAGADVNATSSGHEITSLLAASAKGHAEIVKMLIHAGADINVKGFEETTPLMIASANDHEQVVRILIDAGAHLEAQNEFGKTALKLALDKDHDNIVKILKRAGARGDWLWISLLYSIILGVVMFVVIAVFSAVGKNGGYKRLILWSAGIAVADMCCNLTFGGWIPYFIHEFRFWGILDRSLNFPWGVWYSFLMISLGILVEIRTACDFKWSWGRSYVTLFSILALTLFTSYHAGKILPGGN</sequence>
<keyword evidence="6" id="KW-1185">Reference proteome</keyword>
<evidence type="ECO:0008006" key="7">
    <source>
        <dbReference type="Google" id="ProtNLM"/>
    </source>
</evidence>
<feature type="repeat" description="ANK" evidence="3">
    <location>
        <begin position="93"/>
        <end position="125"/>
    </location>
</feature>
<feature type="repeat" description="ANK" evidence="3">
    <location>
        <begin position="126"/>
        <end position="158"/>
    </location>
</feature>
<feature type="repeat" description="ANK" evidence="3">
    <location>
        <begin position="65"/>
        <end position="92"/>
    </location>
</feature>
<evidence type="ECO:0000256" key="4">
    <source>
        <dbReference type="SAM" id="Phobius"/>
    </source>
</evidence>